<sequence length="250" mass="29322">MQSRRRKRKNRFCGGRTAADLTGRRFGRLIAEYPTARRDHKGSVYWHCRCDCGGETEATEDGLVFGNNLSCGCLKRENQKRVSEQLHRVDGTCVEWLEKRKSRKDNTSGFRGVYRMKNGRYRVTIGFKGERFYLGTYRSMEEAVRVRREAESEIHEAFVEKYHRWEKRAAKDPEWGRKNPLIFRVEKESGGSYRVISSRGCKIFCVYGNETFQIRIRYVVVFVGFCSRVFCRIYLSGYSISCPLSFMHAF</sequence>
<name>A0A9D2TSS2_9FIRM</name>
<keyword evidence="3" id="KW-0804">Transcription</keyword>
<dbReference type="Proteomes" id="UP000823922">
    <property type="component" value="Unassembled WGS sequence"/>
</dbReference>
<dbReference type="InterPro" id="IPR001471">
    <property type="entry name" value="AP2/ERF_dom"/>
</dbReference>
<dbReference type="InterPro" id="IPR036955">
    <property type="entry name" value="AP2/ERF_dom_sf"/>
</dbReference>
<reference evidence="5" key="1">
    <citation type="journal article" date="2021" name="PeerJ">
        <title>Extensive microbial diversity within the chicken gut microbiome revealed by metagenomics and culture.</title>
        <authorList>
            <person name="Gilroy R."/>
            <person name="Ravi A."/>
            <person name="Getino M."/>
            <person name="Pursley I."/>
            <person name="Horton D.L."/>
            <person name="Alikhan N.F."/>
            <person name="Baker D."/>
            <person name="Gharbi K."/>
            <person name="Hall N."/>
            <person name="Watson M."/>
            <person name="Adriaenssens E.M."/>
            <person name="Foster-Nyarko E."/>
            <person name="Jarju S."/>
            <person name="Secka A."/>
            <person name="Antonio M."/>
            <person name="Oren A."/>
            <person name="Chaudhuri R.R."/>
            <person name="La Ragione R."/>
            <person name="Hildebrand F."/>
            <person name="Pallen M.J."/>
        </authorList>
    </citation>
    <scope>NUCLEOTIDE SEQUENCE</scope>
    <source>
        <strain evidence="5">ChiBcec1-1630</strain>
    </source>
</reference>
<keyword evidence="1" id="KW-0805">Transcription regulation</keyword>
<gene>
    <name evidence="5" type="ORF">H9926_09150</name>
</gene>
<keyword evidence="2" id="KW-0238">DNA-binding</keyword>
<dbReference type="PROSITE" id="PS51032">
    <property type="entry name" value="AP2_ERF"/>
    <property type="match status" value="1"/>
</dbReference>
<dbReference type="GO" id="GO:0003700">
    <property type="term" value="F:DNA-binding transcription factor activity"/>
    <property type="evidence" value="ECO:0007669"/>
    <property type="project" value="InterPro"/>
</dbReference>
<comment type="caution">
    <text evidence="5">The sequence shown here is derived from an EMBL/GenBank/DDBJ whole genome shotgun (WGS) entry which is preliminary data.</text>
</comment>
<feature type="domain" description="AP2/ERF" evidence="4">
    <location>
        <begin position="109"/>
        <end position="166"/>
    </location>
</feature>
<reference evidence="5" key="2">
    <citation type="submission" date="2021-04" db="EMBL/GenBank/DDBJ databases">
        <authorList>
            <person name="Gilroy R."/>
        </authorList>
    </citation>
    <scope>NUCLEOTIDE SEQUENCE</scope>
    <source>
        <strain evidence="5">ChiBcec1-1630</strain>
    </source>
</reference>
<dbReference type="InterPro" id="IPR016177">
    <property type="entry name" value="DNA-bd_dom_sf"/>
</dbReference>
<evidence type="ECO:0000313" key="6">
    <source>
        <dbReference type="Proteomes" id="UP000823922"/>
    </source>
</evidence>
<dbReference type="EMBL" id="DWVS01000227">
    <property type="protein sequence ID" value="HJC88168.1"/>
    <property type="molecule type" value="Genomic_DNA"/>
</dbReference>
<evidence type="ECO:0000313" key="5">
    <source>
        <dbReference type="EMBL" id="HJC88168.1"/>
    </source>
</evidence>
<dbReference type="SUPFAM" id="SSF54171">
    <property type="entry name" value="DNA-binding domain"/>
    <property type="match status" value="1"/>
</dbReference>
<dbReference type="GO" id="GO:0003677">
    <property type="term" value="F:DNA binding"/>
    <property type="evidence" value="ECO:0007669"/>
    <property type="project" value="UniProtKB-KW"/>
</dbReference>
<organism evidence="5 6">
    <name type="scientific">Candidatus Eisenbergiella intestinigallinarum</name>
    <dbReference type="NCBI Taxonomy" id="2838549"/>
    <lineage>
        <taxon>Bacteria</taxon>
        <taxon>Bacillati</taxon>
        <taxon>Bacillota</taxon>
        <taxon>Clostridia</taxon>
        <taxon>Lachnospirales</taxon>
        <taxon>Lachnospiraceae</taxon>
        <taxon>Eisenbergiella</taxon>
    </lineage>
</organism>
<proteinExistence type="predicted"/>
<accession>A0A9D2TSS2</accession>
<protein>
    <recommendedName>
        <fullName evidence="4">AP2/ERF domain-containing protein</fullName>
    </recommendedName>
</protein>
<evidence type="ECO:0000256" key="3">
    <source>
        <dbReference type="ARBA" id="ARBA00023163"/>
    </source>
</evidence>
<evidence type="ECO:0000256" key="2">
    <source>
        <dbReference type="ARBA" id="ARBA00023125"/>
    </source>
</evidence>
<evidence type="ECO:0000259" key="4">
    <source>
        <dbReference type="PROSITE" id="PS51032"/>
    </source>
</evidence>
<dbReference type="AlphaFoldDB" id="A0A9D2TSS2"/>
<dbReference type="Gene3D" id="3.30.730.10">
    <property type="entry name" value="AP2/ERF domain"/>
    <property type="match status" value="1"/>
</dbReference>
<evidence type="ECO:0000256" key="1">
    <source>
        <dbReference type="ARBA" id="ARBA00023015"/>
    </source>
</evidence>